<dbReference type="InterPro" id="IPR036271">
    <property type="entry name" value="Tet_transcr_reg_TetR-rel_C_sf"/>
</dbReference>
<dbReference type="RefSeq" id="WP_188874029.1">
    <property type="nucleotide sequence ID" value="NZ_BMOV01000011.1"/>
</dbReference>
<keyword evidence="1 2" id="KW-0238">DNA-binding</keyword>
<name>A0ABQ2LFZ4_9PROT</name>
<evidence type="ECO:0000313" key="4">
    <source>
        <dbReference type="EMBL" id="GGO16214.1"/>
    </source>
</evidence>
<organism evidence="4 5">
    <name type="scientific">Iodidimonas muriae</name>
    <dbReference type="NCBI Taxonomy" id="261467"/>
    <lineage>
        <taxon>Bacteria</taxon>
        <taxon>Pseudomonadati</taxon>
        <taxon>Pseudomonadota</taxon>
        <taxon>Alphaproteobacteria</taxon>
        <taxon>Iodidimonadales</taxon>
        <taxon>Iodidimonadaceae</taxon>
        <taxon>Iodidimonas</taxon>
    </lineage>
</organism>
<evidence type="ECO:0000259" key="3">
    <source>
        <dbReference type="PROSITE" id="PS50977"/>
    </source>
</evidence>
<proteinExistence type="predicted"/>
<dbReference type="PRINTS" id="PR00455">
    <property type="entry name" value="HTHTETR"/>
</dbReference>
<dbReference type="PANTHER" id="PTHR30055">
    <property type="entry name" value="HTH-TYPE TRANSCRIPTIONAL REGULATOR RUTR"/>
    <property type="match status" value="1"/>
</dbReference>
<evidence type="ECO:0000313" key="5">
    <source>
        <dbReference type="Proteomes" id="UP000602381"/>
    </source>
</evidence>
<sequence length="216" mass="24067">MNSETGSYASVRKSTQKRDVILAAARSVFLDVGYKAASINEIVKLAGGSKSTLYGYFPTKEALFEAVAISTMSELETISHLPDNQSLDMREGLILFARNLLKLATSDKNIDLARIVIAEAKRAPELGEIFYRRGPVRASRWLTGFMADQRAKGIKIKGGDREAADWFMSKLLHRWIFERLCVNGPVPDAFEIENDVRMAVDGFMECHVCGSAEERL</sequence>
<dbReference type="Pfam" id="PF00440">
    <property type="entry name" value="TetR_N"/>
    <property type="match status" value="1"/>
</dbReference>
<dbReference type="InterPro" id="IPR001647">
    <property type="entry name" value="HTH_TetR"/>
</dbReference>
<dbReference type="InterPro" id="IPR050109">
    <property type="entry name" value="HTH-type_TetR-like_transc_reg"/>
</dbReference>
<dbReference type="Proteomes" id="UP000602381">
    <property type="component" value="Unassembled WGS sequence"/>
</dbReference>
<dbReference type="PANTHER" id="PTHR30055:SF119">
    <property type="entry name" value="NALC"/>
    <property type="match status" value="1"/>
</dbReference>
<feature type="domain" description="HTH tetR-type" evidence="3">
    <location>
        <begin position="15"/>
        <end position="75"/>
    </location>
</feature>
<dbReference type="InterPro" id="IPR009057">
    <property type="entry name" value="Homeodomain-like_sf"/>
</dbReference>
<evidence type="ECO:0000256" key="2">
    <source>
        <dbReference type="PROSITE-ProRule" id="PRU00335"/>
    </source>
</evidence>
<keyword evidence="5" id="KW-1185">Reference proteome</keyword>
<dbReference type="SUPFAM" id="SSF48498">
    <property type="entry name" value="Tetracyclin repressor-like, C-terminal domain"/>
    <property type="match status" value="1"/>
</dbReference>
<dbReference type="Gene3D" id="1.10.357.10">
    <property type="entry name" value="Tetracycline Repressor, domain 2"/>
    <property type="match status" value="1"/>
</dbReference>
<dbReference type="InterPro" id="IPR039536">
    <property type="entry name" value="TetR_C_Proteobacteria"/>
</dbReference>
<reference evidence="5" key="1">
    <citation type="journal article" date="2019" name="Int. J. Syst. Evol. Microbiol.">
        <title>The Global Catalogue of Microorganisms (GCM) 10K type strain sequencing project: providing services to taxonomists for standard genome sequencing and annotation.</title>
        <authorList>
            <consortium name="The Broad Institute Genomics Platform"/>
            <consortium name="The Broad Institute Genome Sequencing Center for Infectious Disease"/>
            <person name="Wu L."/>
            <person name="Ma J."/>
        </authorList>
    </citation>
    <scope>NUCLEOTIDE SEQUENCE [LARGE SCALE GENOMIC DNA]</scope>
    <source>
        <strain evidence="5">JCM 17843</strain>
    </source>
</reference>
<protein>
    <submittedName>
        <fullName evidence="4">TetR family transcriptional regulator</fullName>
    </submittedName>
</protein>
<dbReference type="PROSITE" id="PS50977">
    <property type="entry name" value="HTH_TETR_2"/>
    <property type="match status" value="1"/>
</dbReference>
<dbReference type="SUPFAM" id="SSF46689">
    <property type="entry name" value="Homeodomain-like"/>
    <property type="match status" value="1"/>
</dbReference>
<dbReference type="EMBL" id="BMOV01000011">
    <property type="protein sequence ID" value="GGO16214.1"/>
    <property type="molecule type" value="Genomic_DNA"/>
</dbReference>
<dbReference type="Pfam" id="PF14246">
    <property type="entry name" value="TetR_C_7"/>
    <property type="match status" value="1"/>
</dbReference>
<gene>
    <name evidence="4" type="ORF">GCM10007972_24970</name>
</gene>
<comment type="caution">
    <text evidence="4">The sequence shown here is derived from an EMBL/GenBank/DDBJ whole genome shotgun (WGS) entry which is preliminary data.</text>
</comment>
<feature type="DNA-binding region" description="H-T-H motif" evidence="2">
    <location>
        <begin position="38"/>
        <end position="57"/>
    </location>
</feature>
<evidence type="ECO:0000256" key="1">
    <source>
        <dbReference type="ARBA" id="ARBA00023125"/>
    </source>
</evidence>
<accession>A0ABQ2LFZ4</accession>